<dbReference type="AlphaFoldDB" id="A0AAP2DD64"/>
<proteinExistence type="predicted"/>
<sequence>MDDDGNWFATWGADGAAVAKNYGSEGLGIGISVRDAWSFANGFRNAVVTNHVLGVGRENIDDEAFQQGQFAGDLATVAMAAAETYGGVILTEAGIGGTIASGGTLSVVTAPAAALGVAITVEGTTTAGVALGNVAIHFAHGKKSQSTGRLKGAKKTKHDKGVRRDKQKYNDKKRKKDDWNQNRNKRK</sequence>
<dbReference type="Proteomes" id="UP001319180">
    <property type="component" value="Unassembled WGS sequence"/>
</dbReference>
<protein>
    <submittedName>
        <fullName evidence="2">Uncharacterized protein</fullName>
    </submittedName>
</protein>
<gene>
    <name evidence="2" type="ORF">KK078_20670</name>
</gene>
<evidence type="ECO:0000313" key="2">
    <source>
        <dbReference type="EMBL" id="MBT1688991.1"/>
    </source>
</evidence>
<accession>A0AAP2DD64</accession>
<feature type="compositionally biased region" description="Basic residues" evidence="1">
    <location>
        <begin position="151"/>
        <end position="161"/>
    </location>
</feature>
<name>A0AAP2DD64_9BACT</name>
<evidence type="ECO:0000313" key="3">
    <source>
        <dbReference type="Proteomes" id="UP001319180"/>
    </source>
</evidence>
<organism evidence="2 3">
    <name type="scientific">Dawidia soli</name>
    <dbReference type="NCBI Taxonomy" id="2782352"/>
    <lineage>
        <taxon>Bacteria</taxon>
        <taxon>Pseudomonadati</taxon>
        <taxon>Bacteroidota</taxon>
        <taxon>Cytophagia</taxon>
        <taxon>Cytophagales</taxon>
        <taxon>Chryseotaleaceae</taxon>
        <taxon>Dawidia</taxon>
    </lineage>
</organism>
<keyword evidence="3" id="KW-1185">Reference proteome</keyword>
<feature type="region of interest" description="Disordered" evidence="1">
    <location>
        <begin position="145"/>
        <end position="187"/>
    </location>
</feature>
<feature type="compositionally biased region" description="Basic and acidic residues" evidence="1">
    <location>
        <begin position="162"/>
        <end position="180"/>
    </location>
</feature>
<evidence type="ECO:0000256" key="1">
    <source>
        <dbReference type="SAM" id="MobiDB-lite"/>
    </source>
</evidence>
<reference evidence="2 3" key="1">
    <citation type="submission" date="2021-05" db="EMBL/GenBank/DDBJ databases">
        <title>A Polyphasic approach of four new species of the genus Ohtaekwangia: Ohtaekwangia histidinii sp. nov., Ohtaekwangia cretensis sp. nov., Ohtaekwangia indiensis sp. nov., Ohtaekwangia reichenbachii sp. nov. from diverse environment.</title>
        <authorList>
            <person name="Octaviana S."/>
        </authorList>
    </citation>
    <scope>NUCLEOTIDE SEQUENCE [LARGE SCALE GENOMIC DNA]</scope>
    <source>
        <strain evidence="2 3">PWU37</strain>
    </source>
</reference>
<comment type="caution">
    <text evidence="2">The sequence shown here is derived from an EMBL/GenBank/DDBJ whole genome shotgun (WGS) entry which is preliminary data.</text>
</comment>
<dbReference type="RefSeq" id="WP_254092217.1">
    <property type="nucleotide sequence ID" value="NZ_JAHESC010000034.1"/>
</dbReference>
<dbReference type="EMBL" id="JAHESC010000034">
    <property type="protein sequence ID" value="MBT1688991.1"/>
    <property type="molecule type" value="Genomic_DNA"/>
</dbReference>